<evidence type="ECO:0000313" key="1">
    <source>
        <dbReference type="EMBL" id="RZB57684.1"/>
    </source>
</evidence>
<dbReference type="EMBL" id="QZWG01000017">
    <property type="protein sequence ID" value="RZB57684.1"/>
    <property type="molecule type" value="Genomic_DNA"/>
</dbReference>
<accession>A0A445G941</accession>
<gene>
    <name evidence="1" type="ORF">D0Y65_046377</name>
</gene>
<protein>
    <submittedName>
        <fullName evidence="1">Retrovirus-related Pol polyprotein from transposon RE1</fullName>
    </submittedName>
</protein>
<organism evidence="1 2">
    <name type="scientific">Glycine soja</name>
    <name type="common">Wild soybean</name>
    <dbReference type="NCBI Taxonomy" id="3848"/>
    <lineage>
        <taxon>Eukaryota</taxon>
        <taxon>Viridiplantae</taxon>
        <taxon>Streptophyta</taxon>
        <taxon>Embryophyta</taxon>
        <taxon>Tracheophyta</taxon>
        <taxon>Spermatophyta</taxon>
        <taxon>Magnoliopsida</taxon>
        <taxon>eudicotyledons</taxon>
        <taxon>Gunneridae</taxon>
        <taxon>Pentapetalae</taxon>
        <taxon>rosids</taxon>
        <taxon>fabids</taxon>
        <taxon>Fabales</taxon>
        <taxon>Fabaceae</taxon>
        <taxon>Papilionoideae</taxon>
        <taxon>50 kb inversion clade</taxon>
        <taxon>NPAAA clade</taxon>
        <taxon>indigoferoid/millettioid clade</taxon>
        <taxon>Phaseoleae</taxon>
        <taxon>Glycine</taxon>
        <taxon>Glycine subgen. Soja</taxon>
    </lineage>
</organism>
<comment type="caution">
    <text evidence="1">The sequence shown here is derived from an EMBL/GenBank/DDBJ whole genome shotgun (WGS) entry which is preliminary data.</text>
</comment>
<proteinExistence type="predicted"/>
<dbReference type="PANTHER" id="PTHR47481">
    <property type="match status" value="1"/>
</dbReference>
<reference evidence="1 2" key="1">
    <citation type="submission" date="2018-09" db="EMBL/GenBank/DDBJ databases">
        <title>A high-quality reference genome of wild soybean provides a powerful tool to mine soybean genomes.</title>
        <authorList>
            <person name="Xie M."/>
            <person name="Chung C.Y.L."/>
            <person name="Li M.-W."/>
            <person name="Wong F.-L."/>
            <person name="Chan T.-F."/>
            <person name="Lam H.-M."/>
        </authorList>
    </citation>
    <scope>NUCLEOTIDE SEQUENCE [LARGE SCALE GENOMIC DNA]</scope>
    <source>
        <strain evidence="2">cv. W05</strain>
        <tissue evidence="1">Hypocotyl of etiolated seedlings</tissue>
    </source>
</reference>
<dbReference type="AlphaFoldDB" id="A0A445G941"/>
<dbReference type="Pfam" id="PF14223">
    <property type="entry name" value="Retrotran_gag_2"/>
    <property type="match status" value="1"/>
</dbReference>
<sequence>MNPLLVFLVIAENRYIAKTLYGTEEEEDASQPNSRVEEPKLLGVTSGSYEKVLLKSGPYGVYVQLGEDRKGYIPKRASVSHVCHISIFKASKYETWEVQDQKLLVWQLSTLLKSVLSRVLGSNSYQVWNKIHEYFSLHTKSRARQLRTAMRAVTLDEKSIDEYLRKVKGYVDELAGVGVPVRHEEYVDALLEGLPSDYAPVISVIESKKRTPSIAEIKALLYGHETRLTRYNRDT</sequence>
<dbReference type="Proteomes" id="UP000289340">
    <property type="component" value="Chromosome 17"/>
</dbReference>
<keyword evidence="2" id="KW-1185">Reference proteome</keyword>
<evidence type="ECO:0000313" key="2">
    <source>
        <dbReference type="Proteomes" id="UP000289340"/>
    </source>
</evidence>
<name>A0A445G941_GLYSO</name>
<dbReference type="PANTHER" id="PTHR47481:SF30">
    <property type="entry name" value="CCHC-TYPE DOMAIN-CONTAINING PROTEIN"/>
    <property type="match status" value="1"/>
</dbReference>